<proteinExistence type="predicted"/>
<protein>
    <submittedName>
        <fullName evidence="2">Uncharacterized protein</fullName>
    </submittedName>
</protein>
<evidence type="ECO:0000313" key="3">
    <source>
        <dbReference type="Proteomes" id="UP000009049"/>
    </source>
</evidence>
<gene>
    <name evidence="2" type="ordered locus">RB2501_08770</name>
</gene>
<dbReference type="AlphaFoldDB" id="A4CJ74"/>
<keyword evidence="3" id="KW-1185">Reference proteome</keyword>
<sequence length="52" mass="6625">MLLREHYMIMKHNLYLGKLFRFGTFLYRNRTPILFWLYILAMMAYAYRWMPE</sequence>
<evidence type="ECO:0000256" key="1">
    <source>
        <dbReference type="SAM" id="Phobius"/>
    </source>
</evidence>
<dbReference type="STRING" id="313596.RB2501_08770"/>
<evidence type="ECO:0000313" key="2">
    <source>
        <dbReference type="EMBL" id="EAR16982.1"/>
    </source>
</evidence>
<dbReference type="Proteomes" id="UP000009049">
    <property type="component" value="Chromosome"/>
</dbReference>
<feature type="transmembrane region" description="Helical" evidence="1">
    <location>
        <begin position="33"/>
        <end position="50"/>
    </location>
</feature>
<accession>A4CJ74</accession>
<name>A4CJ74_ROBBH</name>
<keyword evidence="1" id="KW-1133">Transmembrane helix</keyword>
<dbReference type="EMBL" id="CP001712">
    <property type="protein sequence ID" value="EAR16982.1"/>
    <property type="molecule type" value="Genomic_DNA"/>
</dbReference>
<keyword evidence="1" id="KW-0812">Transmembrane</keyword>
<dbReference type="KEGG" id="rbi:RB2501_08770"/>
<dbReference type="HOGENOM" id="CLU_3084282_0_0_10"/>
<organism evidence="2 3">
    <name type="scientific">Robiginitalea biformata (strain ATCC BAA-864 / DSM 15991 / KCTC 12146 / HTCC2501)</name>
    <dbReference type="NCBI Taxonomy" id="313596"/>
    <lineage>
        <taxon>Bacteria</taxon>
        <taxon>Pseudomonadati</taxon>
        <taxon>Bacteroidota</taxon>
        <taxon>Flavobacteriia</taxon>
        <taxon>Flavobacteriales</taxon>
        <taxon>Flavobacteriaceae</taxon>
        <taxon>Robiginitalea</taxon>
    </lineage>
</organism>
<reference evidence="2 3" key="1">
    <citation type="journal article" date="2009" name="J. Bacteriol.">
        <title>Complete genome sequence of Robiginitalea biformata HTCC2501.</title>
        <authorList>
            <person name="Oh H.M."/>
            <person name="Giovannoni S.J."/>
            <person name="Lee K."/>
            <person name="Ferriera S."/>
            <person name="Johnson J."/>
            <person name="Cho J.C."/>
        </authorList>
    </citation>
    <scope>NUCLEOTIDE SEQUENCE [LARGE SCALE GENOMIC DNA]</scope>
    <source>
        <strain evidence="3">ATCC BAA-864 / HTCC2501 / KCTC 12146</strain>
    </source>
</reference>
<keyword evidence="1" id="KW-0472">Membrane</keyword>